<dbReference type="OrthoDB" id="2380672at2"/>
<dbReference type="EMBL" id="QWEG01000011">
    <property type="protein sequence ID" value="RHW36436.1"/>
    <property type="molecule type" value="Genomic_DNA"/>
</dbReference>
<gene>
    <name evidence="3" type="ORF">D1B31_17110</name>
</gene>
<dbReference type="PANTHER" id="PTHR40903:SF1">
    <property type="entry name" value="HYPHALLY REGULATED CELL WALL PROTEIN 3"/>
    <property type="match status" value="1"/>
</dbReference>
<name>A0A417YQA9_9BACI</name>
<feature type="compositionally biased region" description="Gly residues" evidence="1">
    <location>
        <begin position="392"/>
        <end position="435"/>
    </location>
</feature>
<keyword evidence="2" id="KW-0472">Membrane</keyword>
<sequence length="523" mass="56594">MDDQQQFLKLLSSVLKQIRLNWAWQCFQYGIAGAGGAALCILLLARIIVFPYYHQAALFSAAVALAISFIWAFRSWPDFKEAANLYNRYVPEDRVISAFSFYNKDGIVQRLQLAETVSYMKREESAVLNRKNKYPLTKWIAIGLLFLAFGFLSDLVPTKKMELSEKRETELEVVKKTEKSLKKKIAQEKDPSAKKALEELKKELAKAKSPEEALKMMDKKKKELALKELKEAEKGNELAKLADELEKAGLEKLAAAIDQKDIEKAVNELGELNKSRSSLTDSQNQALKNLTGQETELSAEQLDSLRKKLEEAMKSDEKMKQLASAQNSVTNVGKAMQKLMASNGLPPSQIAMGSSGGNQPGQNSSGKSGGKPPSGNAGNPGSQPGNQPQNGAAGGNSSGSGQGEGQENGQGSGQGSGQGNGQGNGGTGAGAGLGQGSREFLTIPEITEGKTNVETDSGGLGEGGPREQFESDGPVLKGTIRPYEQVYNDYAASYRNSLDRRKLPGGLENIVKNYFSDLNPNKE</sequence>
<feature type="compositionally biased region" description="Low complexity" evidence="1">
    <location>
        <begin position="360"/>
        <end position="391"/>
    </location>
</feature>
<dbReference type="PANTHER" id="PTHR40903">
    <property type="entry name" value="GLYCINE-RICH CELL WALL STRUCTURAL PROTEIN 1-LIKE"/>
    <property type="match status" value="1"/>
</dbReference>
<feature type="transmembrane region" description="Helical" evidence="2">
    <location>
        <begin position="139"/>
        <end position="157"/>
    </location>
</feature>
<dbReference type="AlphaFoldDB" id="A0A417YQA9"/>
<reference evidence="3 4" key="1">
    <citation type="journal article" date="2017" name="Int. J. Syst. Evol. Microbiol.">
        <title>Bacillus notoginsengisoli sp. nov., a novel bacterium isolated from the rhizosphere of Panax notoginseng.</title>
        <authorList>
            <person name="Zhang M.Y."/>
            <person name="Cheng J."/>
            <person name="Cai Y."/>
            <person name="Zhang T.Y."/>
            <person name="Wu Y.Y."/>
            <person name="Manikprabhu D."/>
            <person name="Li W.J."/>
            <person name="Zhang Y.X."/>
        </authorList>
    </citation>
    <scope>NUCLEOTIDE SEQUENCE [LARGE SCALE GENOMIC DNA]</scope>
    <source>
        <strain evidence="3 4">JCM 30743</strain>
    </source>
</reference>
<protein>
    <submittedName>
        <fullName evidence="3">Uncharacterized protein</fullName>
    </submittedName>
</protein>
<feature type="transmembrane region" description="Helical" evidence="2">
    <location>
        <begin position="56"/>
        <end position="73"/>
    </location>
</feature>
<keyword evidence="4" id="KW-1185">Reference proteome</keyword>
<comment type="caution">
    <text evidence="3">The sequence shown here is derived from an EMBL/GenBank/DDBJ whole genome shotgun (WGS) entry which is preliminary data.</text>
</comment>
<feature type="compositionally biased region" description="Basic and acidic residues" evidence="1">
    <location>
        <begin position="308"/>
        <end position="320"/>
    </location>
</feature>
<keyword evidence="2" id="KW-1133">Transmembrane helix</keyword>
<feature type="transmembrane region" description="Helical" evidence="2">
    <location>
        <begin position="22"/>
        <end position="44"/>
    </location>
</feature>
<dbReference type="Proteomes" id="UP000284416">
    <property type="component" value="Unassembled WGS sequence"/>
</dbReference>
<evidence type="ECO:0000256" key="1">
    <source>
        <dbReference type="SAM" id="MobiDB-lite"/>
    </source>
</evidence>
<evidence type="ECO:0000313" key="3">
    <source>
        <dbReference type="EMBL" id="RHW36436.1"/>
    </source>
</evidence>
<evidence type="ECO:0000256" key="2">
    <source>
        <dbReference type="SAM" id="Phobius"/>
    </source>
</evidence>
<feature type="region of interest" description="Disordered" evidence="1">
    <location>
        <begin position="308"/>
        <end position="475"/>
    </location>
</feature>
<organism evidence="3 4">
    <name type="scientific">Neobacillus notoginsengisoli</name>
    <dbReference type="NCBI Taxonomy" id="1578198"/>
    <lineage>
        <taxon>Bacteria</taxon>
        <taxon>Bacillati</taxon>
        <taxon>Bacillota</taxon>
        <taxon>Bacilli</taxon>
        <taxon>Bacillales</taxon>
        <taxon>Bacillaceae</taxon>
        <taxon>Neobacillus</taxon>
    </lineage>
</organism>
<keyword evidence="2" id="KW-0812">Transmembrane</keyword>
<accession>A0A417YQA9</accession>
<dbReference type="RefSeq" id="WP_118922644.1">
    <property type="nucleotide sequence ID" value="NZ_QWEG01000011.1"/>
</dbReference>
<evidence type="ECO:0000313" key="4">
    <source>
        <dbReference type="Proteomes" id="UP000284416"/>
    </source>
</evidence>
<proteinExistence type="predicted"/>